<dbReference type="AlphaFoldDB" id="A0A644YAV9"/>
<accession>A0A644YAV9</accession>
<evidence type="ECO:0000256" key="1">
    <source>
        <dbReference type="SAM" id="Phobius"/>
    </source>
</evidence>
<protein>
    <recommendedName>
        <fullName evidence="3">Protein BatD</fullName>
    </recommendedName>
</protein>
<keyword evidence="1" id="KW-1133">Transmembrane helix</keyword>
<sequence length="296" mass="33476">MVNTSRDTILIGDQFTLRFRSKIDKGDKYIFQEPSNPLMTGIEMLQPPKTDTLSIGDNGFELESRVVITSFESGSYKLPTFTAYRVKSNGSVDTLSFDGGELEVNTIQIDTTTYKPFDVKEQLNYPFTIKEALPWAGILIIFILLIYTLLRIVKSLRQRRGLFGPAAPTEPPHITALKRLEKLRNDKIWTKDQKLFFTELTDTLRDYIESRYDFPAMEKTSAEILSELSARNVPAELKKELSSLFSLSDLVKFAKFSADPADCENSLPAAVRFINTVYVSQIEDSNINNQKNNGGS</sequence>
<reference evidence="2" key="1">
    <citation type="submission" date="2019-08" db="EMBL/GenBank/DDBJ databases">
        <authorList>
            <person name="Kucharzyk K."/>
            <person name="Murdoch R.W."/>
            <person name="Higgins S."/>
            <person name="Loffler F."/>
        </authorList>
    </citation>
    <scope>NUCLEOTIDE SEQUENCE</scope>
</reference>
<evidence type="ECO:0008006" key="3">
    <source>
        <dbReference type="Google" id="ProtNLM"/>
    </source>
</evidence>
<evidence type="ECO:0000313" key="2">
    <source>
        <dbReference type="EMBL" id="MPM25686.1"/>
    </source>
</evidence>
<comment type="caution">
    <text evidence="2">The sequence shown here is derived from an EMBL/GenBank/DDBJ whole genome shotgun (WGS) entry which is preliminary data.</text>
</comment>
<keyword evidence="1" id="KW-0472">Membrane</keyword>
<gene>
    <name evidence="2" type="ORF">SDC9_72185</name>
</gene>
<keyword evidence="1" id="KW-0812">Transmembrane</keyword>
<feature type="transmembrane region" description="Helical" evidence="1">
    <location>
        <begin position="132"/>
        <end position="150"/>
    </location>
</feature>
<proteinExistence type="predicted"/>
<dbReference type="EMBL" id="VSSQ01004555">
    <property type="protein sequence ID" value="MPM25686.1"/>
    <property type="molecule type" value="Genomic_DNA"/>
</dbReference>
<name>A0A644YAV9_9ZZZZ</name>
<organism evidence="2">
    <name type="scientific">bioreactor metagenome</name>
    <dbReference type="NCBI Taxonomy" id="1076179"/>
    <lineage>
        <taxon>unclassified sequences</taxon>
        <taxon>metagenomes</taxon>
        <taxon>ecological metagenomes</taxon>
    </lineage>
</organism>